<sequence>MQQSPPTSAPVRLASGMRARDAWPLDPDIIHLNHGSFGAVPTEVVEHQNALRAMADRSPVGWFPRIAEHVAEARTAVAPFVGARPEDSAFVPNASAAATVVYNSLRLEAEDEILVTDHGYGAITMGAARLARRFGAHVRAVGIPLFADRDEVVDIFRRAIGDRTRLIVIDQITSPTARVLPTADITALAHEHGIRVLVDGAHAPGLVADAAAVAGGDWWFGNMHKWPCAPRGSALLVTAAEDRQDLWPLIDSWGAPEPFPERFDTQGTIDATTYLSTPAAIDFIEREYTWARTRDTMRELADLGARMIADAVQPYVADDALATLPMPVDAMRLIRLPDGLGKTREEADALRMTLFDTVGVETAFTSFEGRGYYRLSVHLYTEISDFEAFIERCIPPILRAAAAAS</sequence>
<dbReference type="GO" id="GO:0045439">
    <property type="term" value="F:isopenicillin-N epimerase activity"/>
    <property type="evidence" value="ECO:0007669"/>
    <property type="project" value="UniProtKB-EC"/>
</dbReference>
<dbReference type="EMBL" id="JACHMU010000001">
    <property type="protein sequence ID" value="MBB5742402.1"/>
    <property type="molecule type" value="Genomic_DNA"/>
</dbReference>
<evidence type="ECO:0000256" key="1">
    <source>
        <dbReference type="ARBA" id="ARBA00022898"/>
    </source>
</evidence>
<name>A0A7W9CB78_9MICO</name>
<organism evidence="3 4">
    <name type="scientific">Microbacterium ginsengiterrae</name>
    <dbReference type="NCBI Taxonomy" id="546115"/>
    <lineage>
        <taxon>Bacteria</taxon>
        <taxon>Bacillati</taxon>
        <taxon>Actinomycetota</taxon>
        <taxon>Actinomycetes</taxon>
        <taxon>Micrococcales</taxon>
        <taxon>Microbacteriaceae</taxon>
        <taxon>Microbacterium</taxon>
    </lineage>
</organism>
<dbReference type="Proteomes" id="UP000517712">
    <property type="component" value="Unassembled WGS sequence"/>
</dbReference>
<dbReference type="PANTHER" id="PTHR43092">
    <property type="entry name" value="L-CYSTEINE DESULFHYDRASE"/>
    <property type="match status" value="1"/>
</dbReference>
<dbReference type="AlphaFoldDB" id="A0A7W9CB78"/>
<evidence type="ECO:0000313" key="4">
    <source>
        <dbReference type="Proteomes" id="UP000517712"/>
    </source>
</evidence>
<dbReference type="InterPro" id="IPR015421">
    <property type="entry name" value="PyrdxlP-dep_Trfase_major"/>
</dbReference>
<dbReference type="Gene3D" id="3.90.1150.10">
    <property type="entry name" value="Aspartate Aminotransferase, domain 1"/>
    <property type="match status" value="1"/>
</dbReference>
<keyword evidence="4" id="KW-1185">Reference proteome</keyword>
<comment type="caution">
    <text evidence="3">The sequence shown here is derived from an EMBL/GenBank/DDBJ whole genome shotgun (WGS) entry which is preliminary data.</text>
</comment>
<proteinExistence type="predicted"/>
<dbReference type="SUPFAM" id="SSF53383">
    <property type="entry name" value="PLP-dependent transferases"/>
    <property type="match status" value="1"/>
</dbReference>
<keyword evidence="1" id="KW-0663">Pyridoxal phosphate</keyword>
<dbReference type="Pfam" id="PF00266">
    <property type="entry name" value="Aminotran_5"/>
    <property type="match status" value="1"/>
</dbReference>
<evidence type="ECO:0000313" key="3">
    <source>
        <dbReference type="EMBL" id="MBB5742402.1"/>
    </source>
</evidence>
<dbReference type="PANTHER" id="PTHR43092:SF2">
    <property type="entry name" value="HERCYNYLCYSTEINE SULFOXIDE LYASE"/>
    <property type="match status" value="1"/>
</dbReference>
<dbReference type="InterPro" id="IPR015424">
    <property type="entry name" value="PyrdxlP-dep_Trfase"/>
</dbReference>
<keyword evidence="3" id="KW-0413">Isomerase</keyword>
<gene>
    <name evidence="3" type="ORF">HD600_000899</name>
</gene>
<reference evidence="3 4" key="1">
    <citation type="submission" date="2020-08" db="EMBL/GenBank/DDBJ databases">
        <title>Sequencing the genomes of 1000 actinobacteria strains.</title>
        <authorList>
            <person name="Klenk H.-P."/>
        </authorList>
    </citation>
    <scope>NUCLEOTIDE SEQUENCE [LARGE SCALE GENOMIC DNA]</scope>
    <source>
        <strain evidence="3 4">DSM 24823</strain>
    </source>
</reference>
<evidence type="ECO:0000259" key="2">
    <source>
        <dbReference type="Pfam" id="PF00266"/>
    </source>
</evidence>
<protein>
    <submittedName>
        <fullName evidence="3">Isopenicillin-N epimerase</fullName>
        <ecNumber evidence="3">5.1.1.17</ecNumber>
    </submittedName>
</protein>
<dbReference type="InterPro" id="IPR015422">
    <property type="entry name" value="PyrdxlP-dep_Trfase_small"/>
</dbReference>
<dbReference type="Gene3D" id="3.40.640.10">
    <property type="entry name" value="Type I PLP-dependent aspartate aminotransferase-like (Major domain)"/>
    <property type="match status" value="1"/>
</dbReference>
<accession>A0A7W9CB78</accession>
<feature type="domain" description="Aminotransferase class V" evidence="2">
    <location>
        <begin position="65"/>
        <end position="246"/>
    </location>
</feature>
<dbReference type="InterPro" id="IPR000192">
    <property type="entry name" value="Aminotrans_V_dom"/>
</dbReference>
<dbReference type="RefSeq" id="WP_184281809.1">
    <property type="nucleotide sequence ID" value="NZ_JACHMU010000001.1"/>
</dbReference>
<dbReference type="EC" id="5.1.1.17" evidence="3"/>